<feature type="compositionally biased region" description="Basic and acidic residues" evidence="1">
    <location>
        <begin position="389"/>
        <end position="403"/>
    </location>
</feature>
<dbReference type="InterPro" id="IPR058586">
    <property type="entry name" value="Ajm-1"/>
</dbReference>
<feature type="compositionally biased region" description="Pro residues" evidence="1">
    <location>
        <begin position="564"/>
        <end position="575"/>
    </location>
</feature>
<dbReference type="WBParaSite" id="MCU_005966-RA">
    <property type="protein sequence ID" value="MCU_005966-RA"/>
    <property type="gene ID" value="MCU_005966"/>
</dbReference>
<dbReference type="GO" id="GO:0005886">
    <property type="term" value="C:plasma membrane"/>
    <property type="evidence" value="ECO:0007669"/>
    <property type="project" value="TreeGrafter"/>
</dbReference>
<protein>
    <submittedName>
        <fullName evidence="5">DH domain-containing protein</fullName>
    </submittedName>
</protein>
<accession>A0A0R3U417</accession>
<evidence type="ECO:0000313" key="3">
    <source>
        <dbReference type="EMBL" id="VDD75363.1"/>
    </source>
</evidence>
<feature type="compositionally biased region" description="Polar residues" evidence="1">
    <location>
        <begin position="117"/>
        <end position="139"/>
    </location>
</feature>
<dbReference type="STRING" id="53468.A0A0R3U417"/>
<feature type="region of interest" description="Disordered" evidence="1">
    <location>
        <begin position="1107"/>
        <end position="1133"/>
    </location>
</feature>
<feature type="region of interest" description="Disordered" evidence="1">
    <location>
        <begin position="556"/>
        <end position="582"/>
    </location>
</feature>
<dbReference type="GO" id="GO:0043296">
    <property type="term" value="C:apical junction complex"/>
    <property type="evidence" value="ECO:0007669"/>
    <property type="project" value="TreeGrafter"/>
</dbReference>
<dbReference type="GO" id="GO:0045216">
    <property type="term" value="P:cell-cell junction organization"/>
    <property type="evidence" value="ECO:0007669"/>
    <property type="project" value="InterPro"/>
</dbReference>
<dbReference type="PANTHER" id="PTHR21517">
    <property type="entry name" value="APICAL JUNCTION COMPONENT 1 HOMOLOG"/>
    <property type="match status" value="1"/>
</dbReference>
<evidence type="ECO:0000313" key="4">
    <source>
        <dbReference type="Proteomes" id="UP000267029"/>
    </source>
</evidence>
<feature type="compositionally biased region" description="Pro residues" evidence="1">
    <location>
        <begin position="643"/>
        <end position="656"/>
    </location>
</feature>
<feature type="region of interest" description="Disordered" evidence="1">
    <location>
        <begin position="23"/>
        <end position="79"/>
    </location>
</feature>
<feature type="domain" description="Apical junction molecule ajm1 alpha/beta" evidence="2">
    <location>
        <begin position="857"/>
        <end position="978"/>
    </location>
</feature>
<feature type="compositionally biased region" description="Polar residues" evidence="1">
    <location>
        <begin position="51"/>
        <end position="72"/>
    </location>
</feature>
<dbReference type="Pfam" id="PF26649">
    <property type="entry name" value="Ajm-1"/>
    <property type="match status" value="1"/>
</dbReference>
<reference evidence="5" key="2">
    <citation type="submission" date="2019-11" db="UniProtKB">
        <authorList>
            <consortium name="WormBaseParasite"/>
        </authorList>
    </citation>
    <scope>IDENTIFICATION</scope>
</reference>
<organism evidence="5">
    <name type="scientific">Mesocestoides corti</name>
    <name type="common">Flatworm</name>
    <dbReference type="NCBI Taxonomy" id="53468"/>
    <lineage>
        <taxon>Eukaryota</taxon>
        <taxon>Metazoa</taxon>
        <taxon>Spiralia</taxon>
        <taxon>Lophotrochozoa</taxon>
        <taxon>Platyhelminthes</taxon>
        <taxon>Cestoda</taxon>
        <taxon>Eucestoda</taxon>
        <taxon>Cyclophyllidea</taxon>
        <taxon>Mesocestoididae</taxon>
        <taxon>Mesocestoides</taxon>
    </lineage>
</organism>
<evidence type="ECO:0000313" key="5">
    <source>
        <dbReference type="WBParaSite" id="MCU_005966-RA"/>
    </source>
</evidence>
<dbReference type="PANTHER" id="PTHR21517:SF3">
    <property type="entry name" value="APICAL JUNCTION COMPONENT 1 HOMOLOG"/>
    <property type="match status" value="1"/>
</dbReference>
<name>A0A0R3U417_MESCO</name>
<gene>
    <name evidence="3" type="ORF">MCOS_LOCUS1366</name>
</gene>
<keyword evidence="4" id="KW-1185">Reference proteome</keyword>
<feature type="compositionally biased region" description="Basic and acidic residues" evidence="1">
    <location>
        <begin position="307"/>
        <end position="320"/>
    </location>
</feature>
<reference evidence="3 4" key="1">
    <citation type="submission" date="2018-10" db="EMBL/GenBank/DDBJ databases">
        <authorList>
            <consortium name="Pathogen Informatics"/>
        </authorList>
    </citation>
    <scope>NUCLEOTIDE SEQUENCE [LARGE SCALE GENOMIC DNA]</scope>
</reference>
<evidence type="ECO:0000259" key="2">
    <source>
        <dbReference type="Pfam" id="PF26649"/>
    </source>
</evidence>
<feature type="region of interest" description="Disordered" evidence="1">
    <location>
        <begin position="301"/>
        <end position="320"/>
    </location>
</feature>
<evidence type="ECO:0000256" key="1">
    <source>
        <dbReference type="SAM" id="MobiDB-lite"/>
    </source>
</evidence>
<sequence>MLYHATEEFRIFLVEPFRFVEDSSTFQPSPVPTAEKPATLGQSGADPELVASTSLSDSHPSNESPQPHTMPSLTPRVHLPQLRMEDRTRRARHDHYFVCPKSPNAFFMGDTGQSSPISVFTTNDKPDLQQRSTQRSKSVSRLPERKFSNHGTFNGSAGVDAVQSNASNGRMYSRSCFRYRSTDIDVALATATASRENLAGSHFGDDSKKKTAASLFDLSAKIQPLTTTNLQSLNGKSTNSLLETDIDTGMQNGQQIILETDVDTLNTYRLVGGFTGSEQGTIQSNQDKAYSLFNLSSYSNSGPTRVHQTDELQHESRADAYKRTQSLSGIAKSGDGQRSDQKAGASGLIARLRARARSNHELRVAESLTRIHVPEWLDKADLSRPISPQRREPSPSPTREKAALPRYGTSLPSTTLLQSTISTSLDAKTKGTKTVETVAKPTWSPAPQKRSDFKRPLRPSQILRERNASSGPRLVPIKSSLRSSMRSQVIGGTNDASIDRGAVIRTSTPGSKRCPVRLDPEDFLTHDEKVWGEKSIPQSLPPVVCTNGASAELVQAPKTTPTVPTSPPIPKPSPRTPSRAGQLVRRNGETHIVDDVSSIKMADSESLIENQFYQSMDNNDGVQYTSRFDDEGIYEEVRRPSKLMPPPLSLPRPSPLTSPTSTITSRSPIHSSTWHHADSDGETETMATDGLDNISDLTCLTDLLDKCSGRHLALLQNRPSALENLLSQLGWWSSTPSAKPRQQLRGSGDFVALAAGRFDPDEDSHRHEFLSLLASPAGQGPMILTEYGFDQKRIGLDRNPKDGMLYLHCSNPSCPRLGPTRVDKARSWRTCTNCFTAYCSTRCREQGTHAHSSVCTFGRARLVCGRILHQLAPSQQSGLTALAKAGTTRLGRGGIVIAFASAQDAEYFLARCAALPLKQQNQQAEPVAADRPSPSGLLAPPIYLTVEEVSKLDSKLAAPCKIYKPSVSYVLIVIVCAYDLEVMKCGRAVHLYKQSIILPFPGATAVDAPRSQLPLLKETTISWTQPQTTKEEREAYSKRLQRTLRERGVSLRNSEPEVYKRLSAFVETGEAFDPVEFDFHDYYSNQVITCTIAPMKDAVIRQKMITRPDERHRNYPYKQNHRPLKPRIGETEL</sequence>
<proteinExistence type="predicted"/>
<dbReference type="InterPro" id="IPR038825">
    <property type="entry name" value="Apical_junction"/>
</dbReference>
<feature type="region of interest" description="Disordered" evidence="1">
    <location>
        <begin position="117"/>
        <end position="154"/>
    </location>
</feature>
<dbReference type="AlphaFoldDB" id="A0A0R3U417"/>
<dbReference type="Proteomes" id="UP000267029">
    <property type="component" value="Unassembled WGS sequence"/>
</dbReference>
<feature type="region of interest" description="Disordered" evidence="1">
    <location>
        <begin position="382"/>
        <end position="405"/>
    </location>
</feature>
<feature type="compositionally biased region" description="Low complexity" evidence="1">
    <location>
        <begin position="657"/>
        <end position="672"/>
    </location>
</feature>
<dbReference type="CDD" id="cd20335">
    <property type="entry name" value="BRcat_RBR"/>
    <property type="match status" value="1"/>
</dbReference>
<dbReference type="EMBL" id="UXSR01000166">
    <property type="protein sequence ID" value="VDD75363.1"/>
    <property type="molecule type" value="Genomic_DNA"/>
</dbReference>
<feature type="region of interest" description="Disordered" evidence="1">
    <location>
        <begin position="641"/>
        <end position="681"/>
    </location>
</feature>
<dbReference type="OrthoDB" id="6431454at2759"/>